<comment type="catalytic activity">
    <reaction evidence="9 10 11">
        <text>Hydrolysis of proteins in presence of ATP.</text>
        <dbReference type="EC" id="3.4.21.53"/>
    </reaction>
</comment>
<dbReference type="Gene3D" id="3.40.50.300">
    <property type="entry name" value="P-loop containing nucleotide triphosphate hydrolases"/>
    <property type="match status" value="1"/>
</dbReference>
<evidence type="ECO:0000256" key="7">
    <source>
        <dbReference type="ARBA" id="ARBA00022840"/>
    </source>
</evidence>
<keyword evidence="7 9" id="KW-0067">ATP-binding</keyword>
<dbReference type="SMART" id="SM00464">
    <property type="entry name" value="LON"/>
    <property type="match status" value="1"/>
</dbReference>
<keyword evidence="4 9" id="KW-0547">Nucleotide-binding</keyword>
<proteinExistence type="evidence at transcript level"/>
<comment type="induction">
    <text evidence="9">By heat shock.</text>
</comment>
<dbReference type="Gene3D" id="2.30.130.40">
    <property type="entry name" value="LON domain-like"/>
    <property type="match status" value="1"/>
</dbReference>
<dbReference type="InterPro" id="IPR014721">
    <property type="entry name" value="Ribsml_uS5_D2-typ_fold_subgr"/>
</dbReference>
<keyword evidence="2 9" id="KW-0963">Cytoplasm</keyword>
<feature type="binding site" evidence="9">
    <location>
        <begin position="346"/>
        <end position="353"/>
    </location>
    <ligand>
        <name>ATP</name>
        <dbReference type="ChEBI" id="CHEBI:30616"/>
    </ligand>
</feature>
<evidence type="ECO:0000256" key="2">
    <source>
        <dbReference type="ARBA" id="ARBA00022490"/>
    </source>
</evidence>
<dbReference type="InterPro" id="IPR054594">
    <property type="entry name" value="Lon_lid"/>
</dbReference>
<comment type="caution">
    <text evidence="15">The sequence shown here is derived from an EMBL/GenBank/DDBJ whole genome shotgun (WGS) entry which is preliminary data.</text>
</comment>
<dbReference type="Pfam" id="PF22667">
    <property type="entry name" value="Lon_lid"/>
    <property type="match status" value="1"/>
</dbReference>
<dbReference type="InterPro" id="IPR027417">
    <property type="entry name" value="P-loop_NTPase"/>
</dbReference>
<keyword evidence="6 9" id="KW-0720">Serine protease</keyword>
<feature type="domain" description="Lon N-terminal" evidence="14">
    <location>
        <begin position="5"/>
        <end position="187"/>
    </location>
</feature>
<feature type="active site" evidence="9 11">
    <location>
        <position position="710"/>
    </location>
</feature>
<dbReference type="PROSITE" id="PS51787">
    <property type="entry name" value="LON_N"/>
    <property type="match status" value="1"/>
</dbReference>
<evidence type="ECO:0000256" key="3">
    <source>
        <dbReference type="ARBA" id="ARBA00022670"/>
    </source>
</evidence>
<dbReference type="PIRSF" id="PIRSF001174">
    <property type="entry name" value="Lon_proteas"/>
    <property type="match status" value="1"/>
</dbReference>
<dbReference type="InterPro" id="IPR015947">
    <property type="entry name" value="PUA-like_sf"/>
</dbReference>
<keyword evidence="5 9" id="KW-0378">Hydrolase</keyword>
<comment type="function">
    <text evidence="9">ATP-dependent serine protease that mediates the selective degradation of mutant and abnormal proteins as well as certain short-lived regulatory proteins. Required for cellular homeostasis and for survival from DNA damage and developmental changes induced by stress. Degrades polypeptides processively to yield small peptide fragments that are 5 to 10 amino acids long. Binds to DNA in a double-stranded, site-specific manner.</text>
</comment>
<evidence type="ECO:0000259" key="14">
    <source>
        <dbReference type="PROSITE" id="PS51787"/>
    </source>
</evidence>
<dbReference type="SUPFAM" id="SSF88697">
    <property type="entry name" value="PUA domain-like"/>
    <property type="match status" value="1"/>
</dbReference>
<comment type="subcellular location">
    <subcellularLocation>
        <location evidence="1 9 10">Cytoplasm</location>
    </subcellularLocation>
</comment>
<feature type="active site" evidence="9 11">
    <location>
        <position position="667"/>
    </location>
</feature>
<protein>
    <recommendedName>
        <fullName evidence="9 10">Lon protease</fullName>
        <ecNumber evidence="9 10">3.4.21.53</ecNumber>
    </recommendedName>
    <alternativeName>
        <fullName evidence="9">ATP-dependent protease La</fullName>
    </alternativeName>
</protein>
<dbReference type="Proteomes" id="UP000780875">
    <property type="component" value="Unassembled WGS sequence"/>
</dbReference>
<feature type="domain" description="Lon proteolytic" evidence="13">
    <location>
        <begin position="581"/>
        <end position="761"/>
    </location>
</feature>
<evidence type="ECO:0000256" key="6">
    <source>
        <dbReference type="ARBA" id="ARBA00022825"/>
    </source>
</evidence>
<dbReference type="EMBL" id="JAIQZJ010000005">
    <property type="protein sequence ID" value="MBZ5738627.1"/>
    <property type="molecule type" value="Genomic_DNA"/>
</dbReference>
<dbReference type="InterPro" id="IPR020568">
    <property type="entry name" value="Ribosomal_Su5_D2-typ_SF"/>
</dbReference>
<dbReference type="InterPro" id="IPR004815">
    <property type="entry name" value="Lon_bac/euk-typ"/>
</dbReference>
<keyword evidence="8 9" id="KW-0346">Stress response</keyword>
<evidence type="ECO:0000256" key="1">
    <source>
        <dbReference type="ARBA" id="ARBA00004496"/>
    </source>
</evidence>
<dbReference type="Gene3D" id="1.20.58.1480">
    <property type="match status" value="1"/>
</dbReference>
<organism evidence="15 16">
    <name type="scientific">Nocardioides mangrovi</name>
    <dbReference type="NCBI Taxonomy" id="2874580"/>
    <lineage>
        <taxon>Bacteria</taxon>
        <taxon>Bacillati</taxon>
        <taxon>Actinomycetota</taxon>
        <taxon>Actinomycetes</taxon>
        <taxon>Propionibacteriales</taxon>
        <taxon>Nocardioidaceae</taxon>
        <taxon>Nocardioides</taxon>
    </lineage>
</organism>
<evidence type="ECO:0000256" key="12">
    <source>
        <dbReference type="RuleBase" id="RU000591"/>
    </source>
</evidence>
<dbReference type="InterPro" id="IPR027065">
    <property type="entry name" value="Lon_Prtase"/>
</dbReference>
<keyword evidence="16" id="KW-1185">Reference proteome</keyword>
<dbReference type="PROSITE" id="PS51786">
    <property type="entry name" value="LON_PROTEOLYTIC"/>
    <property type="match status" value="1"/>
</dbReference>
<keyword evidence="3 9" id="KW-0645">Protease</keyword>
<evidence type="ECO:0000313" key="16">
    <source>
        <dbReference type="Proteomes" id="UP000780875"/>
    </source>
</evidence>
<dbReference type="PROSITE" id="PS01046">
    <property type="entry name" value="LON_SER"/>
    <property type="match status" value="1"/>
</dbReference>
<dbReference type="PRINTS" id="PR00830">
    <property type="entry name" value="ENDOLAPTASE"/>
</dbReference>
<dbReference type="SUPFAM" id="SSF52540">
    <property type="entry name" value="P-loop containing nucleoside triphosphate hydrolases"/>
    <property type="match status" value="1"/>
</dbReference>
<dbReference type="CDD" id="cd19500">
    <property type="entry name" value="RecA-like_Lon"/>
    <property type="match status" value="1"/>
</dbReference>
<dbReference type="Pfam" id="PF05362">
    <property type="entry name" value="Lon_C"/>
    <property type="match status" value="1"/>
</dbReference>
<evidence type="ECO:0000256" key="9">
    <source>
        <dbReference type="HAMAP-Rule" id="MF_01973"/>
    </source>
</evidence>
<dbReference type="InterPro" id="IPR046336">
    <property type="entry name" value="Lon_prtase_N_sf"/>
</dbReference>
<dbReference type="InterPro" id="IPR008269">
    <property type="entry name" value="Lon_proteolytic"/>
</dbReference>
<dbReference type="Gene3D" id="3.30.230.10">
    <property type="match status" value="1"/>
</dbReference>
<dbReference type="Gene3D" id="1.20.5.5270">
    <property type="match status" value="1"/>
</dbReference>
<dbReference type="InterPro" id="IPR027543">
    <property type="entry name" value="Lon_bac"/>
</dbReference>
<sequence>MSQKLPVLFVNDVVVLPGMVVPLELDESSQAAIDAARAGSDNRVLVAPRLEDRYASYGVIATIDRVGRFSGGSPAAVLKAGTRARIGSGVTGPGAALWVEVDPVEDVVTDRAHELADEYKRLVVAVLQRREAWQVIDQVHQMTDPSAIADTAGYAPYLSVDRKRELLEDPDVESRLLRVIGWTRDYLAESELTDKIGEDVREGMEKQQREYLLRQQLAAIRKELGEGEPEGAEDYRTRVEGADLPEHVRAAALKEVDKLEQASEQNPEAAWIRTWLDTVLELPWSVTTEDSTDIAAARAVLDADHHGLEEVKERIVEYLAVRARRAERGLQVVGGRGSGAVILLAGPPGVGKTSLGESVARSLGRKFVRVALGGVRDEAEIRGHRRTYVGALPGRIVRAVKEAGSMNPVVLLDEVDKVGSDYRGDPAAALLEVLDPAQNHTFRDHYLELDLDLSDVVFIATANVVEQIPSALLDRMELVTLDGYTEDDKVAIARDFLLPRQLERAALTADEVTVTDAALRELAANYTREAGVRQLERLLAKALRKAATRLATGAEHVDVDEADLKDLVGRPRFTPESAERTSVPGVATGLAVTGLGGDVLFIEASAADGTAGLTLTGQLGDVMKESAQIALSFVRSHAAELGIDPSVFERAIHVHVPAGATPKDGPSAGITMVTALTSLLTGRPVRSEVGMTGEVTLNGRVLPIGGLKQKLLAAQRAGLTEVFVPLRNEPDLDDVPADVLEALTVHVVGDVMDVVRGALATASEAAASTAA</sequence>
<dbReference type="InterPro" id="IPR003959">
    <property type="entry name" value="ATPase_AAA_core"/>
</dbReference>
<evidence type="ECO:0000313" key="15">
    <source>
        <dbReference type="EMBL" id="MBZ5738627.1"/>
    </source>
</evidence>
<evidence type="ECO:0000256" key="10">
    <source>
        <dbReference type="PIRNR" id="PIRNR001174"/>
    </source>
</evidence>
<dbReference type="InterPro" id="IPR003593">
    <property type="entry name" value="AAA+_ATPase"/>
</dbReference>
<name>A0ABS7UDA4_9ACTN</name>
<dbReference type="Pfam" id="PF02190">
    <property type="entry name" value="LON_substr_bdg"/>
    <property type="match status" value="1"/>
</dbReference>
<evidence type="ECO:0000256" key="8">
    <source>
        <dbReference type="ARBA" id="ARBA00023016"/>
    </source>
</evidence>
<dbReference type="HAMAP" id="MF_01973">
    <property type="entry name" value="lon_bact"/>
    <property type="match status" value="1"/>
</dbReference>
<dbReference type="SMART" id="SM00382">
    <property type="entry name" value="AAA"/>
    <property type="match status" value="1"/>
</dbReference>
<dbReference type="InterPro" id="IPR008268">
    <property type="entry name" value="Peptidase_S16_AS"/>
</dbReference>
<dbReference type="NCBIfam" id="TIGR00763">
    <property type="entry name" value="lon"/>
    <property type="match status" value="1"/>
</dbReference>
<comment type="similarity">
    <text evidence="9 10 11 12">Belongs to the peptidase S16 family.</text>
</comment>
<evidence type="ECO:0000256" key="4">
    <source>
        <dbReference type="ARBA" id="ARBA00022741"/>
    </source>
</evidence>
<accession>A0ABS7UDA4</accession>
<dbReference type="GO" id="GO:0004252">
    <property type="term" value="F:serine-type endopeptidase activity"/>
    <property type="evidence" value="ECO:0007669"/>
    <property type="project" value="UniProtKB-EC"/>
</dbReference>
<evidence type="ECO:0000256" key="5">
    <source>
        <dbReference type="ARBA" id="ARBA00022801"/>
    </source>
</evidence>
<dbReference type="InterPro" id="IPR003111">
    <property type="entry name" value="Lon_prtase_N"/>
</dbReference>
<dbReference type="EC" id="3.4.21.53" evidence="9 10"/>
<evidence type="ECO:0000259" key="13">
    <source>
        <dbReference type="PROSITE" id="PS51786"/>
    </source>
</evidence>
<dbReference type="SUPFAM" id="SSF54211">
    <property type="entry name" value="Ribosomal protein S5 domain 2-like"/>
    <property type="match status" value="1"/>
</dbReference>
<evidence type="ECO:0000256" key="11">
    <source>
        <dbReference type="PROSITE-ProRule" id="PRU01122"/>
    </source>
</evidence>
<reference evidence="15 16" key="1">
    <citation type="submission" date="2021-09" db="EMBL/GenBank/DDBJ databases">
        <title>Whole genome sequence of Nocardioides sp. GBK3QG-3.</title>
        <authorList>
            <person name="Tuo L."/>
        </authorList>
    </citation>
    <scope>NUCLEOTIDE SEQUENCE [LARGE SCALE GENOMIC DNA]</scope>
    <source>
        <strain evidence="15 16">GBK3QG-3</strain>
    </source>
</reference>
<dbReference type="Gene3D" id="1.10.8.60">
    <property type="match status" value="1"/>
</dbReference>
<dbReference type="PANTHER" id="PTHR10046">
    <property type="entry name" value="ATP DEPENDENT LON PROTEASE FAMILY MEMBER"/>
    <property type="match status" value="1"/>
</dbReference>
<comment type="subunit">
    <text evidence="9 10">Homohexamer. Organized in a ring with a central cavity.</text>
</comment>
<dbReference type="RefSeq" id="WP_224122995.1">
    <property type="nucleotide sequence ID" value="NZ_JAIQZJ010000005.1"/>
</dbReference>
<gene>
    <name evidence="9 15" type="primary">lon</name>
    <name evidence="15" type="ORF">K8U61_10680</name>
</gene>
<dbReference type="Pfam" id="PF00004">
    <property type="entry name" value="AAA"/>
    <property type="match status" value="1"/>
</dbReference>